<dbReference type="AlphaFoldDB" id="A0A2R6P5I6"/>
<organism evidence="2 3">
    <name type="scientific">Hermanssonia centrifuga</name>
    <dbReference type="NCBI Taxonomy" id="98765"/>
    <lineage>
        <taxon>Eukaryota</taxon>
        <taxon>Fungi</taxon>
        <taxon>Dikarya</taxon>
        <taxon>Basidiomycota</taxon>
        <taxon>Agaricomycotina</taxon>
        <taxon>Agaricomycetes</taxon>
        <taxon>Polyporales</taxon>
        <taxon>Meruliaceae</taxon>
        <taxon>Hermanssonia</taxon>
    </lineage>
</organism>
<dbReference type="EMBL" id="MLYV02000523">
    <property type="protein sequence ID" value="PSR85861.1"/>
    <property type="molecule type" value="Genomic_DNA"/>
</dbReference>
<name>A0A2R6P5I6_9APHY</name>
<proteinExistence type="predicted"/>
<dbReference type="STRING" id="98765.A0A2R6P5I6"/>
<keyword evidence="3" id="KW-1185">Reference proteome</keyword>
<accession>A0A2R6P5I6</accession>
<protein>
    <submittedName>
        <fullName evidence="2">Uncharacterized protein</fullName>
    </submittedName>
</protein>
<evidence type="ECO:0000256" key="1">
    <source>
        <dbReference type="SAM" id="MobiDB-lite"/>
    </source>
</evidence>
<comment type="caution">
    <text evidence="2">The sequence shown here is derived from an EMBL/GenBank/DDBJ whole genome shotgun (WGS) entry which is preliminary data.</text>
</comment>
<feature type="compositionally biased region" description="Polar residues" evidence="1">
    <location>
        <begin position="37"/>
        <end position="49"/>
    </location>
</feature>
<gene>
    <name evidence="2" type="ORF">PHLCEN_2v5337</name>
</gene>
<feature type="region of interest" description="Disordered" evidence="1">
    <location>
        <begin position="32"/>
        <end position="61"/>
    </location>
</feature>
<reference evidence="2 3" key="1">
    <citation type="submission" date="2018-02" db="EMBL/GenBank/DDBJ databases">
        <title>Genome sequence of the basidiomycete white-rot fungus Phlebia centrifuga.</title>
        <authorList>
            <person name="Granchi Z."/>
            <person name="Peng M."/>
            <person name="de Vries R.P."/>
            <person name="Hilden K."/>
            <person name="Makela M.R."/>
            <person name="Grigoriev I."/>
            <person name="Riley R."/>
        </authorList>
    </citation>
    <scope>NUCLEOTIDE SEQUENCE [LARGE SCALE GENOMIC DNA]</scope>
    <source>
        <strain evidence="2 3">FBCC195</strain>
    </source>
</reference>
<evidence type="ECO:0000313" key="2">
    <source>
        <dbReference type="EMBL" id="PSR85861.1"/>
    </source>
</evidence>
<dbReference type="Proteomes" id="UP000186601">
    <property type="component" value="Unassembled WGS sequence"/>
</dbReference>
<dbReference type="OrthoDB" id="3267335at2759"/>
<sequence length="214" mass="21756">MLRKLTFYEAIHIQGQEYFAITPIPVKIENTAEPGACSSSNQLEAQPQDSSPPPENPWLHPDVLTNASAVQTSVSSSPSPLSPLTLIPSPSGTNIMLSSASSSATADSTQVPPAPLVSDVITITIGSVGIKFPLTIIPPGASETIVLQPPDLTIPGVITIGGPMTSGSPTDAAVTVMVTPTTSATVVTAVIASVATYTGTTTAPGGQSSVYTTM</sequence>
<evidence type="ECO:0000313" key="3">
    <source>
        <dbReference type="Proteomes" id="UP000186601"/>
    </source>
</evidence>